<sequence>MITEQQREERKLGIGGSDMPIIMGLSSYKTPYQLYLEKVGEVETSMEMTDPQYWGSMLEGVIRDEFAKRNNVVVETPDTCVHPFNDYLRGNIDGFIPAWNAVLEVKCASSFMAHEWGEDGSDTIPLPYLVQVAFYCAVLNADCAYIAVLIGGNDYREFKYTRDLVLENKVLEEAAAFWKRVQDKNPPEAVNQTDLRIMFPKHDPEKTKTIADPVAEQLTQLSDTRLKIKQLSEVEEKYKFNIMQFMQDAEVLVDNNNKPIVSWKSNKRGSRTFLLKGVTQ</sequence>
<protein>
    <submittedName>
        <fullName evidence="5">COG5377 Phage-related protein, predicted endonuclease</fullName>
    </submittedName>
</protein>
<organism evidence="5">
    <name type="scientific">uncultured Caudovirales phage</name>
    <dbReference type="NCBI Taxonomy" id="2100421"/>
    <lineage>
        <taxon>Viruses</taxon>
        <taxon>Duplodnaviria</taxon>
        <taxon>Heunggongvirae</taxon>
        <taxon>Uroviricota</taxon>
        <taxon>Caudoviricetes</taxon>
        <taxon>Peduoviridae</taxon>
        <taxon>Maltschvirus</taxon>
        <taxon>Maltschvirus maltsch</taxon>
    </lineage>
</organism>
<dbReference type="EMBL" id="LR797327">
    <property type="protein sequence ID" value="CAB4202601.1"/>
    <property type="molecule type" value="Genomic_DNA"/>
</dbReference>
<dbReference type="InterPro" id="IPR011604">
    <property type="entry name" value="PDDEXK-like_dom_sf"/>
</dbReference>
<evidence type="ECO:0000313" key="5">
    <source>
        <dbReference type="EMBL" id="CAB5207296.1"/>
    </source>
</evidence>
<dbReference type="NCBIfam" id="TIGR03033">
    <property type="entry name" value="phage_rel_nuc"/>
    <property type="match status" value="1"/>
</dbReference>
<dbReference type="EMBL" id="LR796198">
    <property type="protein sequence ID" value="CAB4127120.1"/>
    <property type="molecule type" value="Genomic_DNA"/>
</dbReference>
<accession>A0A6J7WG90</accession>
<dbReference type="Pfam" id="PF09588">
    <property type="entry name" value="YqaJ"/>
    <property type="match status" value="1"/>
</dbReference>
<evidence type="ECO:0000313" key="2">
    <source>
        <dbReference type="EMBL" id="CAB4127120.1"/>
    </source>
</evidence>
<reference evidence="5" key="1">
    <citation type="submission" date="2020-05" db="EMBL/GenBank/DDBJ databases">
        <authorList>
            <person name="Chiriac C."/>
            <person name="Salcher M."/>
            <person name="Ghai R."/>
            <person name="Kavagutti S V."/>
        </authorList>
    </citation>
    <scope>NUCLEOTIDE SEQUENCE</scope>
</reference>
<proteinExistence type="predicted"/>
<dbReference type="EMBL" id="LR796260">
    <property type="protein sequence ID" value="CAB4132462.1"/>
    <property type="molecule type" value="Genomic_DNA"/>
</dbReference>
<dbReference type="Gene3D" id="3.90.320.10">
    <property type="match status" value="1"/>
</dbReference>
<dbReference type="GO" id="GO:0004519">
    <property type="term" value="F:endonuclease activity"/>
    <property type="evidence" value="ECO:0007669"/>
    <property type="project" value="UniProtKB-KW"/>
</dbReference>
<dbReference type="InterPro" id="IPR017482">
    <property type="entry name" value="Lambda-type_endonuclease"/>
</dbReference>
<gene>
    <name evidence="4" type="ORF">UFOVP1363_21</name>
    <name evidence="5" type="ORF">UFOVP179_55</name>
    <name evidence="3" type="ORF">UFOVP260_24</name>
    <name evidence="2" type="ORF">UFOVP85_38</name>
</gene>
<name>A0A6J7WG90_9CAUD</name>
<dbReference type="InterPro" id="IPR019080">
    <property type="entry name" value="YqaJ_viral_recombinase"/>
</dbReference>
<evidence type="ECO:0000313" key="3">
    <source>
        <dbReference type="EMBL" id="CAB4132462.1"/>
    </source>
</evidence>
<keyword evidence="5" id="KW-0378">Hydrolase</keyword>
<evidence type="ECO:0000313" key="4">
    <source>
        <dbReference type="EMBL" id="CAB4202601.1"/>
    </source>
</evidence>
<keyword evidence="5" id="KW-0255">Endonuclease</keyword>
<dbReference type="SUPFAM" id="SSF52980">
    <property type="entry name" value="Restriction endonuclease-like"/>
    <property type="match status" value="1"/>
</dbReference>
<keyword evidence="5" id="KW-0540">Nuclease</keyword>
<feature type="domain" description="YqaJ viral recombinase" evidence="1">
    <location>
        <begin position="9"/>
        <end position="138"/>
    </location>
</feature>
<dbReference type="InterPro" id="IPR011335">
    <property type="entry name" value="Restrct_endonuc-II-like"/>
</dbReference>
<dbReference type="EMBL" id="LR798228">
    <property type="protein sequence ID" value="CAB5207296.1"/>
    <property type="molecule type" value="Genomic_DNA"/>
</dbReference>
<evidence type="ECO:0000259" key="1">
    <source>
        <dbReference type="Pfam" id="PF09588"/>
    </source>
</evidence>